<sequence>MQALQAWKINLKLLHQGLTEAQLWQEHQAQSSSTEARSSRSLKVTRDRHPPAVKGNLQPLPTLGCRQLLTNTFPWQLLTATYLRSQATLDRYLLAVTGDPQPLSKIAVTGDPRPLSKIAEILNRHQPLTDSNQQSRPIKLDNNHLTAHTREDCHNKFKGQPRPTSVLANQAGQKSIWNLFHLSHTTITNSQTLALIKSKSITLDHFHPDSQRSSGFCQFTMAAISPYQFSSSSRSMNKSLTPSYHEDVNIPVLIISPSKIIISPQEVFSGRLPYHLTQVIEDQQPHAAISIAFSVQVMILEYPRLTSYRLNVAQISGNQSSTDSGSMPSIWSRIQSTMFDHNFKQFLGSQFILVHCQNLVQSSLQLKGDQLHLIGESGPIISPN</sequence>
<keyword evidence="3" id="KW-1185">Reference proteome</keyword>
<protein>
    <submittedName>
        <fullName evidence="2">Uncharacterized protein</fullName>
    </submittedName>
</protein>
<organism evidence="2 3">
    <name type="scientific">Phakopsora pachyrhizi</name>
    <name type="common">Asian soybean rust disease fungus</name>
    <dbReference type="NCBI Taxonomy" id="170000"/>
    <lineage>
        <taxon>Eukaryota</taxon>
        <taxon>Fungi</taxon>
        <taxon>Dikarya</taxon>
        <taxon>Basidiomycota</taxon>
        <taxon>Pucciniomycotina</taxon>
        <taxon>Pucciniomycetes</taxon>
        <taxon>Pucciniales</taxon>
        <taxon>Phakopsoraceae</taxon>
        <taxon>Phakopsora</taxon>
    </lineage>
</organism>
<feature type="compositionally biased region" description="Low complexity" evidence="1">
    <location>
        <begin position="28"/>
        <end position="41"/>
    </location>
</feature>
<accession>A0AAV0B512</accession>
<gene>
    <name evidence="2" type="ORF">PPACK8108_LOCUS12988</name>
</gene>
<feature type="region of interest" description="Disordered" evidence="1">
    <location>
        <begin position="27"/>
        <end position="58"/>
    </location>
</feature>
<comment type="caution">
    <text evidence="2">The sequence shown here is derived from an EMBL/GenBank/DDBJ whole genome shotgun (WGS) entry which is preliminary data.</text>
</comment>
<dbReference type="Proteomes" id="UP001153365">
    <property type="component" value="Unassembled WGS sequence"/>
</dbReference>
<evidence type="ECO:0000256" key="1">
    <source>
        <dbReference type="SAM" id="MobiDB-lite"/>
    </source>
</evidence>
<evidence type="ECO:0000313" key="3">
    <source>
        <dbReference type="Proteomes" id="UP001153365"/>
    </source>
</evidence>
<name>A0AAV0B512_PHAPC</name>
<proteinExistence type="predicted"/>
<reference evidence="2" key="1">
    <citation type="submission" date="2022-06" db="EMBL/GenBank/DDBJ databases">
        <authorList>
            <consortium name="SYNGENTA / RWTH Aachen University"/>
        </authorList>
    </citation>
    <scope>NUCLEOTIDE SEQUENCE</scope>
</reference>
<dbReference type="AlphaFoldDB" id="A0AAV0B512"/>
<dbReference type="EMBL" id="CALTRL010003189">
    <property type="protein sequence ID" value="CAH7678459.1"/>
    <property type="molecule type" value="Genomic_DNA"/>
</dbReference>
<evidence type="ECO:0000313" key="2">
    <source>
        <dbReference type="EMBL" id="CAH7678459.1"/>
    </source>
</evidence>